<dbReference type="InParanoid" id="B3MQ50"/>
<dbReference type="Proteomes" id="UP000007801">
    <property type="component" value="Unassembled WGS sequence"/>
</dbReference>
<feature type="chain" id="PRO_5002793686" evidence="2">
    <location>
        <begin position="29"/>
        <end position="398"/>
    </location>
</feature>
<dbReference type="OMA" id="LTICHAD"/>
<dbReference type="AlphaFoldDB" id="B3MQ50"/>
<reference evidence="3 4" key="1">
    <citation type="journal article" date="2007" name="Nature">
        <title>Evolution of genes and genomes on the Drosophila phylogeny.</title>
        <authorList>
            <consortium name="Drosophila 12 Genomes Consortium"/>
            <person name="Clark A.G."/>
            <person name="Eisen M.B."/>
            <person name="Smith D.R."/>
            <person name="Bergman C.M."/>
            <person name="Oliver B."/>
            <person name="Markow T.A."/>
            <person name="Kaufman T.C."/>
            <person name="Kellis M."/>
            <person name="Gelbart W."/>
            <person name="Iyer V.N."/>
            <person name="Pollard D.A."/>
            <person name="Sackton T.B."/>
            <person name="Larracuente A.M."/>
            <person name="Singh N.D."/>
            <person name="Abad J.P."/>
            <person name="Abt D.N."/>
            <person name="Adryan B."/>
            <person name="Aguade M."/>
            <person name="Akashi H."/>
            <person name="Anderson W.W."/>
            <person name="Aquadro C.F."/>
            <person name="Ardell D.H."/>
            <person name="Arguello R."/>
            <person name="Artieri C.G."/>
            <person name="Barbash D.A."/>
            <person name="Barker D."/>
            <person name="Barsanti P."/>
            <person name="Batterham P."/>
            <person name="Batzoglou S."/>
            <person name="Begun D."/>
            <person name="Bhutkar A."/>
            <person name="Blanco E."/>
            <person name="Bosak S.A."/>
            <person name="Bradley R.K."/>
            <person name="Brand A.D."/>
            <person name="Brent M.R."/>
            <person name="Brooks A.N."/>
            <person name="Brown R.H."/>
            <person name="Butlin R.K."/>
            <person name="Caggese C."/>
            <person name="Calvi B.R."/>
            <person name="Bernardo de Carvalho A."/>
            <person name="Caspi A."/>
            <person name="Castrezana S."/>
            <person name="Celniker S.E."/>
            <person name="Chang J.L."/>
            <person name="Chapple C."/>
            <person name="Chatterji S."/>
            <person name="Chinwalla A."/>
            <person name="Civetta A."/>
            <person name="Clifton S.W."/>
            <person name="Comeron J.M."/>
            <person name="Costello J.C."/>
            <person name="Coyne J.A."/>
            <person name="Daub J."/>
            <person name="David R.G."/>
            <person name="Delcher A.L."/>
            <person name="Delehaunty K."/>
            <person name="Do C.B."/>
            <person name="Ebling H."/>
            <person name="Edwards K."/>
            <person name="Eickbush T."/>
            <person name="Evans J.D."/>
            <person name="Filipski A."/>
            <person name="Findeiss S."/>
            <person name="Freyhult E."/>
            <person name="Fulton L."/>
            <person name="Fulton R."/>
            <person name="Garcia A.C."/>
            <person name="Gardiner A."/>
            <person name="Garfield D.A."/>
            <person name="Garvin B.E."/>
            <person name="Gibson G."/>
            <person name="Gilbert D."/>
            <person name="Gnerre S."/>
            <person name="Godfrey J."/>
            <person name="Good R."/>
            <person name="Gotea V."/>
            <person name="Gravely B."/>
            <person name="Greenberg A.J."/>
            <person name="Griffiths-Jones S."/>
            <person name="Gross S."/>
            <person name="Guigo R."/>
            <person name="Gustafson E.A."/>
            <person name="Haerty W."/>
            <person name="Hahn M.W."/>
            <person name="Halligan D.L."/>
            <person name="Halpern A.L."/>
            <person name="Halter G.M."/>
            <person name="Han M.V."/>
            <person name="Heger A."/>
            <person name="Hillier L."/>
            <person name="Hinrichs A.S."/>
            <person name="Holmes I."/>
            <person name="Hoskins R.A."/>
            <person name="Hubisz M.J."/>
            <person name="Hultmark D."/>
            <person name="Huntley M.A."/>
            <person name="Jaffe D.B."/>
            <person name="Jagadeeshan S."/>
            <person name="Jeck W.R."/>
            <person name="Johnson J."/>
            <person name="Jones C.D."/>
            <person name="Jordan W.C."/>
            <person name="Karpen G.H."/>
            <person name="Kataoka E."/>
            <person name="Keightley P.D."/>
            <person name="Kheradpour P."/>
            <person name="Kirkness E.F."/>
            <person name="Koerich L.B."/>
            <person name="Kristiansen K."/>
            <person name="Kudrna D."/>
            <person name="Kulathinal R.J."/>
            <person name="Kumar S."/>
            <person name="Kwok R."/>
            <person name="Lander E."/>
            <person name="Langley C.H."/>
            <person name="Lapoint R."/>
            <person name="Lazzaro B.P."/>
            <person name="Lee S.J."/>
            <person name="Levesque L."/>
            <person name="Li R."/>
            <person name="Lin C.F."/>
            <person name="Lin M.F."/>
            <person name="Lindblad-Toh K."/>
            <person name="Llopart A."/>
            <person name="Long M."/>
            <person name="Low L."/>
            <person name="Lozovsky E."/>
            <person name="Lu J."/>
            <person name="Luo M."/>
            <person name="Machado C.A."/>
            <person name="Makalowski W."/>
            <person name="Marzo M."/>
            <person name="Matsuda M."/>
            <person name="Matzkin L."/>
            <person name="McAllister B."/>
            <person name="McBride C.S."/>
            <person name="McKernan B."/>
            <person name="McKernan K."/>
            <person name="Mendez-Lago M."/>
            <person name="Minx P."/>
            <person name="Mollenhauer M.U."/>
            <person name="Montooth K."/>
            <person name="Mount S.M."/>
            <person name="Mu X."/>
            <person name="Myers E."/>
            <person name="Negre B."/>
            <person name="Newfeld S."/>
            <person name="Nielsen R."/>
            <person name="Noor M.A."/>
            <person name="O'Grady P."/>
            <person name="Pachter L."/>
            <person name="Papaceit M."/>
            <person name="Parisi M.J."/>
            <person name="Parisi M."/>
            <person name="Parts L."/>
            <person name="Pedersen J.S."/>
            <person name="Pesole G."/>
            <person name="Phillippy A.M."/>
            <person name="Ponting C.P."/>
            <person name="Pop M."/>
            <person name="Porcelli D."/>
            <person name="Powell J.R."/>
            <person name="Prohaska S."/>
            <person name="Pruitt K."/>
            <person name="Puig M."/>
            <person name="Quesneville H."/>
            <person name="Ram K.R."/>
            <person name="Rand D."/>
            <person name="Rasmussen M.D."/>
            <person name="Reed L.K."/>
            <person name="Reenan R."/>
            <person name="Reily A."/>
            <person name="Remington K.A."/>
            <person name="Rieger T.T."/>
            <person name="Ritchie M.G."/>
            <person name="Robin C."/>
            <person name="Rogers Y.H."/>
            <person name="Rohde C."/>
            <person name="Rozas J."/>
            <person name="Rubenfield M.J."/>
            <person name="Ruiz A."/>
            <person name="Russo S."/>
            <person name="Salzberg S.L."/>
            <person name="Sanchez-Gracia A."/>
            <person name="Saranga D.J."/>
            <person name="Sato H."/>
            <person name="Schaeffer S.W."/>
            <person name="Schatz M.C."/>
            <person name="Schlenke T."/>
            <person name="Schwartz R."/>
            <person name="Segarra C."/>
            <person name="Singh R.S."/>
            <person name="Sirot L."/>
            <person name="Sirota M."/>
            <person name="Sisneros N.B."/>
            <person name="Smith C.D."/>
            <person name="Smith T.F."/>
            <person name="Spieth J."/>
            <person name="Stage D.E."/>
            <person name="Stark A."/>
            <person name="Stephan W."/>
            <person name="Strausberg R.L."/>
            <person name="Strempel S."/>
            <person name="Sturgill D."/>
            <person name="Sutton G."/>
            <person name="Sutton G.G."/>
            <person name="Tao W."/>
            <person name="Teichmann S."/>
            <person name="Tobari Y.N."/>
            <person name="Tomimura Y."/>
            <person name="Tsolas J.M."/>
            <person name="Valente V.L."/>
            <person name="Venter E."/>
            <person name="Venter J.C."/>
            <person name="Vicario S."/>
            <person name="Vieira F.G."/>
            <person name="Vilella A.J."/>
            <person name="Villasante A."/>
            <person name="Walenz B."/>
            <person name="Wang J."/>
            <person name="Wasserman M."/>
            <person name="Watts T."/>
            <person name="Wilson D."/>
            <person name="Wilson R.K."/>
            <person name="Wing R.A."/>
            <person name="Wolfner M.F."/>
            <person name="Wong A."/>
            <person name="Wong G.K."/>
            <person name="Wu C.I."/>
            <person name="Wu G."/>
            <person name="Yamamoto D."/>
            <person name="Yang H.P."/>
            <person name="Yang S.P."/>
            <person name="Yorke J.A."/>
            <person name="Yoshida K."/>
            <person name="Zdobnov E."/>
            <person name="Zhang P."/>
            <person name="Zhang Y."/>
            <person name="Zimin A.V."/>
            <person name="Baldwin J."/>
            <person name="Abdouelleil A."/>
            <person name="Abdulkadir J."/>
            <person name="Abebe A."/>
            <person name="Abera B."/>
            <person name="Abreu J."/>
            <person name="Acer S.C."/>
            <person name="Aftuck L."/>
            <person name="Alexander A."/>
            <person name="An P."/>
            <person name="Anderson E."/>
            <person name="Anderson S."/>
            <person name="Arachi H."/>
            <person name="Azer M."/>
            <person name="Bachantsang P."/>
            <person name="Barry A."/>
            <person name="Bayul T."/>
            <person name="Berlin A."/>
            <person name="Bessette D."/>
            <person name="Bloom T."/>
            <person name="Blye J."/>
            <person name="Boguslavskiy L."/>
            <person name="Bonnet C."/>
            <person name="Boukhgalter B."/>
            <person name="Bourzgui I."/>
            <person name="Brown A."/>
            <person name="Cahill P."/>
            <person name="Channer S."/>
            <person name="Cheshatsang Y."/>
            <person name="Chuda L."/>
            <person name="Citroen M."/>
            <person name="Collymore A."/>
            <person name="Cooke P."/>
            <person name="Costello M."/>
            <person name="D'Aco K."/>
            <person name="Daza R."/>
            <person name="De Haan G."/>
            <person name="DeGray S."/>
            <person name="DeMaso C."/>
            <person name="Dhargay N."/>
            <person name="Dooley K."/>
            <person name="Dooley E."/>
            <person name="Doricent M."/>
            <person name="Dorje P."/>
            <person name="Dorjee K."/>
            <person name="Dupes A."/>
            <person name="Elong R."/>
            <person name="Falk J."/>
            <person name="Farina A."/>
            <person name="Faro S."/>
            <person name="Ferguson D."/>
            <person name="Fisher S."/>
            <person name="Foley C.D."/>
            <person name="Franke A."/>
            <person name="Friedrich D."/>
            <person name="Gadbois L."/>
            <person name="Gearin G."/>
            <person name="Gearin C.R."/>
            <person name="Giannoukos G."/>
            <person name="Goode T."/>
            <person name="Graham J."/>
            <person name="Grandbois E."/>
            <person name="Grewal S."/>
            <person name="Gyaltsen K."/>
            <person name="Hafez N."/>
            <person name="Hagos B."/>
            <person name="Hall J."/>
            <person name="Henson C."/>
            <person name="Hollinger A."/>
            <person name="Honan T."/>
            <person name="Huard M.D."/>
            <person name="Hughes L."/>
            <person name="Hurhula B."/>
            <person name="Husby M.E."/>
            <person name="Kamat A."/>
            <person name="Kanga B."/>
            <person name="Kashin S."/>
            <person name="Khazanovich D."/>
            <person name="Kisner P."/>
            <person name="Lance K."/>
            <person name="Lara M."/>
            <person name="Lee W."/>
            <person name="Lennon N."/>
            <person name="Letendre F."/>
            <person name="LeVine R."/>
            <person name="Lipovsky A."/>
            <person name="Liu X."/>
            <person name="Liu J."/>
            <person name="Liu S."/>
            <person name="Lokyitsang T."/>
            <person name="Lokyitsang Y."/>
            <person name="Lubonja R."/>
            <person name="Lui A."/>
            <person name="MacDonald P."/>
            <person name="Magnisalis V."/>
            <person name="Maru K."/>
            <person name="Matthews C."/>
            <person name="McCusker W."/>
            <person name="McDonough S."/>
            <person name="Mehta T."/>
            <person name="Meldrim J."/>
            <person name="Meneus L."/>
            <person name="Mihai O."/>
            <person name="Mihalev A."/>
            <person name="Mihova T."/>
            <person name="Mittelman R."/>
            <person name="Mlenga V."/>
            <person name="Montmayeur A."/>
            <person name="Mulrain L."/>
            <person name="Navidi A."/>
            <person name="Naylor J."/>
            <person name="Negash T."/>
            <person name="Nguyen T."/>
            <person name="Nguyen N."/>
            <person name="Nicol R."/>
            <person name="Norbu C."/>
            <person name="Norbu N."/>
            <person name="Novod N."/>
            <person name="O'Neill B."/>
            <person name="Osman S."/>
            <person name="Markiewicz E."/>
            <person name="Oyono O.L."/>
            <person name="Patti C."/>
            <person name="Phunkhang P."/>
            <person name="Pierre F."/>
            <person name="Priest M."/>
            <person name="Raghuraman S."/>
            <person name="Rege F."/>
            <person name="Reyes R."/>
            <person name="Rise C."/>
            <person name="Rogov P."/>
            <person name="Ross K."/>
            <person name="Ryan E."/>
            <person name="Settipalli S."/>
            <person name="Shea T."/>
            <person name="Sherpa N."/>
            <person name="Shi L."/>
            <person name="Shih D."/>
            <person name="Sparrow T."/>
            <person name="Spaulding J."/>
            <person name="Stalker J."/>
            <person name="Stange-Thomann N."/>
            <person name="Stavropoulos S."/>
            <person name="Stone C."/>
            <person name="Strader C."/>
            <person name="Tesfaye S."/>
            <person name="Thomson T."/>
            <person name="Thoulutsang Y."/>
            <person name="Thoulutsang D."/>
            <person name="Topham K."/>
            <person name="Topping I."/>
            <person name="Tsamla T."/>
            <person name="Vassiliev H."/>
            <person name="Vo A."/>
            <person name="Wangchuk T."/>
            <person name="Wangdi T."/>
            <person name="Weiand M."/>
            <person name="Wilkinson J."/>
            <person name="Wilson A."/>
            <person name="Yadav S."/>
            <person name="Young G."/>
            <person name="Yu Q."/>
            <person name="Zembek L."/>
            <person name="Zhong D."/>
            <person name="Zimmer A."/>
            <person name="Zwirko Z."/>
            <person name="Jaffe D.B."/>
            <person name="Alvarez P."/>
            <person name="Brockman W."/>
            <person name="Butler J."/>
            <person name="Chin C."/>
            <person name="Gnerre S."/>
            <person name="Grabherr M."/>
            <person name="Kleber M."/>
            <person name="Mauceli E."/>
            <person name="MacCallum I."/>
        </authorList>
    </citation>
    <scope>NUCLEOTIDE SEQUENCE [LARGE SCALE GENOMIC DNA]</scope>
    <source>
        <strain evidence="4">Tucson 14024-0371.13</strain>
    </source>
</reference>
<evidence type="ECO:0000256" key="2">
    <source>
        <dbReference type="SAM" id="SignalP"/>
    </source>
</evidence>
<keyword evidence="2" id="KW-0732">Signal</keyword>
<sequence>MGKNPSVAILAMGLAFCAFCHFFVTCNADDASDLRKGIESLSKVMVKYRAELDNKVKFVKLQEAIDAIDEAMLGYQGKAKDKLPRVRNLNSDARLTYENCVAPVFEWCISINSTIDVFIPHINDINLSKSDKDMIWNITVNALNKGLAKTTKSLELLTNVQYKTAELKNLFQSILHDVHDDFGYNGYYGQAKADLEAKIADNEVARKTGIAAFVGILFGVIGALIFGPIGAAAGFAAAFAATYGIQELVHWNQKKTYKEQVEAIDNFFTLLTKKIEEATEIVKGIEVALEEDKTNLHKLRGVIEGANINKDLLLSEAAFLRAMYIPDIQKLKDECTNYVNWHGYDAPFYQRMKTRTRRAASSFCRVQRSEAKDMLVESASSNSTRFQTMNRIIDQIDC</sequence>
<name>B3MQ50_DROAN</name>
<keyword evidence="1" id="KW-0472">Membrane</keyword>
<dbReference type="Pfam" id="PF06109">
    <property type="entry name" value="HlyE"/>
    <property type="match status" value="1"/>
</dbReference>
<keyword evidence="1" id="KW-0812">Transmembrane</keyword>
<dbReference type="HOGENOM" id="CLU_057204_0_0_1"/>
<accession>B3MQ50</accession>
<evidence type="ECO:0000256" key="1">
    <source>
        <dbReference type="SAM" id="Phobius"/>
    </source>
</evidence>
<dbReference type="OrthoDB" id="7872236at2759"/>
<dbReference type="KEGG" id="dan:6503084"/>
<feature type="signal peptide" evidence="2">
    <location>
        <begin position="1"/>
        <end position="28"/>
    </location>
</feature>
<evidence type="ECO:0000313" key="4">
    <source>
        <dbReference type="Proteomes" id="UP000007801"/>
    </source>
</evidence>
<dbReference type="eggNOG" id="ENOG502SJKI">
    <property type="taxonomic scope" value="Eukaryota"/>
</dbReference>
<keyword evidence="4" id="KW-1185">Reference proteome</keyword>
<dbReference type="GO" id="GO:0044179">
    <property type="term" value="P:hemolysis in another organism"/>
    <property type="evidence" value="ECO:0007669"/>
    <property type="project" value="InterPro"/>
</dbReference>
<dbReference type="SMR" id="B3MQ50"/>
<keyword evidence="1" id="KW-1133">Transmembrane helix</keyword>
<dbReference type="EMBL" id="CH902621">
    <property type="protein sequence ID" value="EDV44476.1"/>
    <property type="molecule type" value="Genomic_DNA"/>
</dbReference>
<proteinExistence type="predicted"/>
<dbReference type="GeneID" id="6503084"/>
<dbReference type="InterPro" id="IPR027018">
    <property type="entry name" value="Hemolysin_E"/>
</dbReference>
<dbReference type="CDD" id="cd22651">
    <property type="entry name" value="HlyE-like"/>
    <property type="match status" value="1"/>
</dbReference>
<dbReference type="PhylomeDB" id="B3MQ50"/>
<organism evidence="3 4">
    <name type="scientific">Drosophila ananassae</name>
    <name type="common">Fruit fly</name>
    <dbReference type="NCBI Taxonomy" id="7217"/>
    <lineage>
        <taxon>Eukaryota</taxon>
        <taxon>Metazoa</taxon>
        <taxon>Ecdysozoa</taxon>
        <taxon>Arthropoda</taxon>
        <taxon>Hexapoda</taxon>
        <taxon>Insecta</taxon>
        <taxon>Pterygota</taxon>
        <taxon>Neoptera</taxon>
        <taxon>Endopterygota</taxon>
        <taxon>Diptera</taxon>
        <taxon>Brachycera</taxon>
        <taxon>Muscomorpha</taxon>
        <taxon>Ephydroidea</taxon>
        <taxon>Drosophilidae</taxon>
        <taxon>Drosophila</taxon>
        <taxon>Sophophora</taxon>
    </lineage>
</organism>
<gene>
    <name evidence="3" type="primary">Dana\GF20376</name>
    <name evidence="3" type="synonym">dana_GLEANR_2786</name>
    <name evidence="3" type="ORF">GF20376</name>
</gene>
<feature type="transmembrane region" description="Helical" evidence="1">
    <location>
        <begin position="212"/>
        <end position="245"/>
    </location>
</feature>
<evidence type="ECO:0000313" key="3">
    <source>
        <dbReference type="EMBL" id="EDV44476.1"/>
    </source>
</evidence>
<dbReference type="Gene3D" id="1.20.1170.10">
    <property type="match status" value="1"/>
</dbReference>
<protein>
    <submittedName>
        <fullName evidence="3">Uncharacterized protein, isoform A</fullName>
    </submittedName>
</protein>